<dbReference type="STRING" id="1891926.Fuma_02440"/>
<dbReference type="OrthoDB" id="209747at2"/>
<dbReference type="SUPFAM" id="SSF54523">
    <property type="entry name" value="Pili subunits"/>
    <property type="match status" value="1"/>
</dbReference>
<dbReference type="InterPro" id="IPR045584">
    <property type="entry name" value="Pilin-like"/>
</dbReference>
<dbReference type="Pfam" id="PF07963">
    <property type="entry name" value="N_methyl"/>
    <property type="match status" value="1"/>
</dbReference>
<keyword evidence="2" id="KW-0472">Membrane</keyword>
<evidence type="ECO:0000313" key="4">
    <source>
        <dbReference type="Proteomes" id="UP000187735"/>
    </source>
</evidence>
<gene>
    <name evidence="3" type="ORF">Fuma_02440</name>
</gene>
<evidence type="ECO:0000256" key="2">
    <source>
        <dbReference type="SAM" id="Phobius"/>
    </source>
</evidence>
<sequence length="291" mass="32048">MKRPTNHNSNHRSAFTLLELLAVITIISILLALILPAIGQARRSADETALSVELKQLEQALASFKARFNRYPPSSITLWDTAAEWNTHPNDKAVIRSMWRDFDFTTGGRGPAAGHPWAGTDKELTGDECLVFFLGGVPVANGAGVPPTLAGFSKNGKWPFAIGGENRDGPFFTEWKDQEARLVDDTPSDSGPDEIYSYTDGLGTNQVPMWYSAADNGRYLNGDPVYYQGDGKTPWNRDTFQLIAPGSDDEFGNIQQSATFKAIWTEGMDMDSTRSEEKDNITNFSGGRLSR</sequence>
<dbReference type="AlphaFoldDB" id="A0A1P8WFH8"/>
<dbReference type="Proteomes" id="UP000187735">
    <property type="component" value="Chromosome"/>
</dbReference>
<feature type="region of interest" description="Disordered" evidence="1">
    <location>
        <begin position="269"/>
        <end position="291"/>
    </location>
</feature>
<organism evidence="3 4">
    <name type="scientific">Fuerstiella marisgermanici</name>
    <dbReference type="NCBI Taxonomy" id="1891926"/>
    <lineage>
        <taxon>Bacteria</taxon>
        <taxon>Pseudomonadati</taxon>
        <taxon>Planctomycetota</taxon>
        <taxon>Planctomycetia</taxon>
        <taxon>Planctomycetales</taxon>
        <taxon>Planctomycetaceae</taxon>
        <taxon>Fuerstiella</taxon>
    </lineage>
</organism>
<reference evidence="3 4" key="1">
    <citation type="journal article" date="2016" name="Front. Microbiol.">
        <title>Fuerstia marisgermanicae gen. nov., sp. nov., an Unusual Member of the Phylum Planctomycetes from the German Wadden Sea.</title>
        <authorList>
            <person name="Kohn T."/>
            <person name="Heuer A."/>
            <person name="Jogler M."/>
            <person name="Vollmers J."/>
            <person name="Boedeker C."/>
            <person name="Bunk B."/>
            <person name="Rast P."/>
            <person name="Borchert D."/>
            <person name="Glockner I."/>
            <person name="Freese H.M."/>
            <person name="Klenk H.P."/>
            <person name="Overmann J."/>
            <person name="Kaster A.K."/>
            <person name="Rohde M."/>
            <person name="Wiegand S."/>
            <person name="Jogler C."/>
        </authorList>
    </citation>
    <scope>NUCLEOTIDE SEQUENCE [LARGE SCALE GENOMIC DNA]</scope>
    <source>
        <strain evidence="3 4">NH11</strain>
    </source>
</reference>
<keyword evidence="4" id="KW-1185">Reference proteome</keyword>
<keyword evidence="2" id="KW-0812">Transmembrane</keyword>
<dbReference type="NCBIfam" id="TIGR02532">
    <property type="entry name" value="IV_pilin_GFxxxE"/>
    <property type="match status" value="1"/>
</dbReference>
<dbReference type="InterPro" id="IPR012902">
    <property type="entry name" value="N_methyl_site"/>
</dbReference>
<feature type="transmembrane region" description="Helical" evidence="2">
    <location>
        <begin position="20"/>
        <end position="38"/>
    </location>
</feature>
<dbReference type="RefSeq" id="WP_077024395.1">
    <property type="nucleotide sequence ID" value="NZ_CP017641.1"/>
</dbReference>
<evidence type="ECO:0000256" key="1">
    <source>
        <dbReference type="SAM" id="MobiDB-lite"/>
    </source>
</evidence>
<dbReference type="Gene3D" id="3.30.700.10">
    <property type="entry name" value="Glycoprotein, Type 4 Pilin"/>
    <property type="match status" value="1"/>
</dbReference>
<feature type="compositionally biased region" description="Basic and acidic residues" evidence="1">
    <location>
        <begin position="271"/>
        <end position="280"/>
    </location>
</feature>
<dbReference type="EMBL" id="CP017641">
    <property type="protein sequence ID" value="APZ92828.1"/>
    <property type="molecule type" value="Genomic_DNA"/>
</dbReference>
<keyword evidence="2" id="KW-1133">Transmembrane helix</keyword>
<proteinExistence type="predicted"/>
<evidence type="ECO:0000313" key="3">
    <source>
        <dbReference type="EMBL" id="APZ92828.1"/>
    </source>
</evidence>
<dbReference type="KEGG" id="fmr:Fuma_02440"/>
<dbReference type="PANTHER" id="PTHR30093:SF2">
    <property type="entry name" value="TYPE II SECRETION SYSTEM PROTEIN H"/>
    <property type="match status" value="1"/>
</dbReference>
<accession>A0A1P8WFH8</accession>
<protein>
    <submittedName>
        <fullName evidence="3">Type II secretion system protein G</fullName>
    </submittedName>
</protein>
<dbReference type="PANTHER" id="PTHR30093">
    <property type="entry name" value="GENERAL SECRETION PATHWAY PROTEIN G"/>
    <property type="match status" value="1"/>
</dbReference>
<name>A0A1P8WFH8_9PLAN</name>